<evidence type="ECO:0000313" key="1">
    <source>
        <dbReference type="EMBL" id="KAH7920877.1"/>
    </source>
</evidence>
<accession>A0ACB8B657</accession>
<gene>
    <name evidence="1" type="ORF">BV22DRAFT_1179673</name>
</gene>
<evidence type="ECO:0000313" key="2">
    <source>
        <dbReference type="Proteomes" id="UP000790709"/>
    </source>
</evidence>
<sequence>MAPRAKASDAVEGGAKKGKKKTAASESQDFTLDRTPVVPLTPNDPDHDRQLKLDLTIRNSLAGYTQIDVLALASQIKFQNGYSVELSKNNLDDKNLPVLDVHAGVKMFAASGQHRIHTLKKLREKLVAEEKEGMTALNRLYASKNMEDTHRQQCEEWRQKVGRIKGQLETFGIWGVVVYHQGFASRRNEAVQCLSTNKTLYEYLKTDEDTMVQNIRELINARETSDDVFEKMYTTMLQDAKGMNSKMSRVFSSKMLMCLLSLGTHFRQMPQMTLAFLEKQVKIHVGVLSMWVQEQFAVFQMLASPDDFPSLEDVEYWIGLVRRADGDEPRVHLGPDFAIYESFRSHDHVIEGATTPKGRDAVRYYLDGLRRATRDLDIPRRTERSRGTGATGRCGSVSVDAYPWDDADRESQDFTLDRTPVVPLTPNDPDHDRQLKLDLTIRNSLAGYAQIDVLALASQIEFQKWNDRPIDEHEATKLMNSMKATGIKRFSPEAMIPLVVSSSGYSVELSKNNLDDKNLPVLDVNAGVKMFAASGQHRIHALKKLREKLVAEEKEGITALNRLYALKNVEDTHRQQCEEWRQKVGRIKGELETFGMWGVVVYHQEVLLREGTEAAQRLSTNKTLYEYLETDEDTMVQNIRELINAREIADDVFERTYTTMLQDAKGMNSKMSRVFSSKMTVVMLMCLLSLGTHFRQMPQMTLAFFEKQVKIHVGVLSMWVQEQFAVFQMLASPDDFPSLEDVEYWIGLVRRADGNAEPYRQFLANASANMMKATKGSVEVFWPLLKLLDDKADDLVHFGDGDDNERWQSSMNSYWIQVYRLMKKRWSGALANPADPDHSTYNCILSRVALWSSGYGPLGKKMPGPLLTVNVFDAAVKILESLPLSLSEVARWFDPLVDYARELVRSQLMADYTESIFLSIRNLPYLKHPDEVARTVYKIIWGERHRNLLRLEYRLHRCPPTVPRVVVKKALEAAVKEDPTMLKDSQALLEHIKGLVTASKKASSSKRANTSLAHGDTVKGYPEIRASLWTWKDTSAKASTRDLQPIMQAMIQELAVVASYRPRLMNEAVVAFRGDLYQAIVEDDPGRQEITTQRGLVTVKNFSWWDKVPVPDSPRGIPSWQEGAKASFTLRRRIIDQVEILEEHRKIQALVNTIERSPLSVNNATRKVASEVSRAVTALIKAWEINGDRSRFFRGSDDQDLMFDPEDTEHADDYARAETLPDPRTIGADDLDESDEDSVDAMDTEEVEEQPTSTRKGKERARGSKPPQLPPAEPAQGRGMDVDQGSAAAAATASSHDQDADEGAPPEEEQSMDVDNHGASSHDDVPGVSGPPFTQIPRNSPSAPTSPSPRSQVSTTPGQNLAPPLNAVTQAHLDATAGTLRSKRSRSPQPPLPAQGSSGSPETKKPKPRARKAQKARGESHVEPAGPARMQAATWPLCPRRISNRSAPPASLQHERCTSQYPHFYNCPINQNIQLPFAVKPTATITEMQRYEDPMDIVGSDLEDVDRPDDDGLQGPFHLGDVPDGLEAEDPASQTSILAALRVNGDELATDGPKFDEQKLHNLSLGFYKRCFKLGDAATAVNALRKRVKLTIDDTYKVATDSDKLVWDASKHFLDFFMVVSRSIGLHAVLPNIAADHNFKFTLNLRQSYREFRSKFGKLGFNPTGSMMAIGQCGGLEVWLGFPLFDDGEPEEAPKARGDTRLTAKRHRMVVMFFAHVLSRMPTTAIHLLQPYGRGDDFGTWSVDDVSNIFDADTLELTLDDTRLLHNRIVDCWDDWVTDAPRSWKEDSWLTRINPLSIACKYGQNQPIVNANAGVVAVEAANWDRERDYKNIRYVSMAIASHLTHSRPNVRTRSCKQVLGWVPKPVETIVQAFPVLYDSPNPNVRQVVDLNDYPLHDPNTNLEMNVYDPEGRRVPRLRCRVAPNTLNCGILINLDTVHDLFADFAPEDPDMMLVDEDAIRNPDAVVSVFPQAFLRKYGHVQASTVLPQFTDTLNGIRTSIAAKPNNHDDDDDDDDDELPDPNQALLDPTSSTSRVLSPVASQFYNELSHRVRPTAALHDVQQGRITATLAGAYARTPKAKASHQKLLHQCQQSLPHKKFRSKIDLPDVPRALRLENVFVLDLDHVDPPKRKGRTVVVPLARTWSHPTVFEALKPHLLVLTPDVFPNVYLWTTYSICALLEGLWEQAELLMNQGKAPPPHMVELCAALERALTFAHTGNAKVLATGLMRPMWLVPSIIEDGLPSLAPNISVSVLPGLPCISLRLKDWPVLTSHHVPAVASKCSQVRNYGQSHFDAYEAEFRIQISIAQPPTNVFTQLSPKLRQAAIIAHLALTVYLNDVKALVITGVTKECVAAEATGDAIAAVRAKERRGHLKKWSALKQPLGYADKARERLIKCVVEDIDDDELGNLPPADPDKLSVNQFAKKIYSMTKSDQPTPIQAPILSTGSAPAVFKVATPYMERLAPSEGGGSARENFCVGAMVMAANALQICCVPWHAAGGRARKPVFDRWVNLVKEAGRPGESQGLEARNVDRAREVAQRDQRADARASWSVNDFTLQSLPEIMSRTVPPDELSIAHAGDLSDDAVTRETYEWAMANFDLSKPVCSLAMLAGILVCKCLPDLFFAEEDKPSAQVVRGTRDITNAVRNMPWKPNANGRKGAILTKPFAVMVPVYVFAVCDKRSPLRAFHSEHRKFPVKWNKKHSHKGIGPVNLVRLGLAVANSHRVTKAPVPMVDWAPLSEAALVSLHQQVLTELKDSQHGPYRVTAMFVGEEKARHLARVNKECFVPRTVVNAHAMGPIGSSSSTSRKRPADEANESDEELEEIVARATGGKRRSL</sequence>
<proteinExistence type="predicted"/>
<name>A0ACB8B657_9AGAM</name>
<dbReference type="EMBL" id="MU266554">
    <property type="protein sequence ID" value="KAH7920877.1"/>
    <property type="molecule type" value="Genomic_DNA"/>
</dbReference>
<protein>
    <submittedName>
        <fullName evidence="1">Uncharacterized protein</fullName>
    </submittedName>
</protein>
<comment type="caution">
    <text evidence="1">The sequence shown here is derived from an EMBL/GenBank/DDBJ whole genome shotgun (WGS) entry which is preliminary data.</text>
</comment>
<dbReference type="Proteomes" id="UP000790709">
    <property type="component" value="Unassembled WGS sequence"/>
</dbReference>
<keyword evidence="2" id="KW-1185">Reference proteome</keyword>
<organism evidence="1 2">
    <name type="scientific">Leucogyrophana mollusca</name>
    <dbReference type="NCBI Taxonomy" id="85980"/>
    <lineage>
        <taxon>Eukaryota</taxon>
        <taxon>Fungi</taxon>
        <taxon>Dikarya</taxon>
        <taxon>Basidiomycota</taxon>
        <taxon>Agaricomycotina</taxon>
        <taxon>Agaricomycetes</taxon>
        <taxon>Agaricomycetidae</taxon>
        <taxon>Boletales</taxon>
        <taxon>Boletales incertae sedis</taxon>
        <taxon>Leucogyrophana</taxon>
    </lineage>
</organism>
<reference evidence="1" key="1">
    <citation type="journal article" date="2021" name="New Phytol.">
        <title>Evolutionary innovations through gain and loss of genes in the ectomycorrhizal Boletales.</title>
        <authorList>
            <person name="Wu G."/>
            <person name="Miyauchi S."/>
            <person name="Morin E."/>
            <person name="Kuo A."/>
            <person name="Drula E."/>
            <person name="Varga T."/>
            <person name="Kohler A."/>
            <person name="Feng B."/>
            <person name="Cao Y."/>
            <person name="Lipzen A."/>
            <person name="Daum C."/>
            <person name="Hundley H."/>
            <person name="Pangilinan J."/>
            <person name="Johnson J."/>
            <person name="Barry K."/>
            <person name="LaButti K."/>
            <person name="Ng V."/>
            <person name="Ahrendt S."/>
            <person name="Min B."/>
            <person name="Choi I.G."/>
            <person name="Park H."/>
            <person name="Plett J.M."/>
            <person name="Magnuson J."/>
            <person name="Spatafora J.W."/>
            <person name="Nagy L.G."/>
            <person name="Henrissat B."/>
            <person name="Grigoriev I.V."/>
            <person name="Yang Z.L."/>
            <person name="Xu J."/>
            <person name="Martin F.M."/>
        </authorList>
    </citation>
    <scope>NUCLEOTIDE SEQUENCE</scope>
    <source>
        <strain evidence="1">KUC20120723A-06</strain>
    </source>
</reference>